<dbReference type="GO" id="GO:0042144">
    <property type="term" value="P:vacuole fusion, non-autophagic"/>
    <property type="evidence" value="ECO:0007669"/>
    <property type="project" value="TreeGrafter"/>
</dbReference>
<feature type="compositionally biased region" description="Low complexity" evidence="6">
    <location>
        <begin position="555"/>
        <end position="570"/>
    </location>
</feature>
<dbReference type="InterPro" id="IPR051572">
    <property type="entry name" value="VTC_Complex_Subunit"/>
</dbReference>
<dbReference type="CDD" id="cd14474">
    <property type="entry name" value="SPX_YDR089W"/>
    <property type="match status" value="1"/>
</dbReference>
<evidence type="ECO:0000259" key="8">
    <source>
        <dbReference type="PROSITE" id="PS51382"/>
    </source>
</evidence>
<evidence type="ECO:0000256" key="5">
    <source>
        <dbReference type="ARBA" id="ARBA00023136"/>
    </source>
</evidence>
<evidence type="ECO:0000256" key="2">
    <source>
        <dbReference type="ARBA" id="ARBA00022554"/>
    </source>
</evidence>
<evidence type="ECO:0000256" key="7">
    <source>
        <dbReference type="SAM" id="Phobius"/>
    </source>
</evidence>
<name>A0A6A5VB50_9PLEO</name>
<evidence type="ECO:0000256" key="6">
    <source>
        <dbReference type="SAM" id="MobiDB-lite"/>
    </source>
</evidence>
<dbReference type="GO" id="GO:0006799">
    <property type="term" value="P:polyphosphate biosynthetic process"/>
    <property type="evidence" value="ECO:0007669"/>
    <property type="project" value="UniProtKB-ARBA"/>
</dbReference>
<dbReference type="AlphaFoldDB" id="A0A6A5VB50"/>
<proteinExistence type="predicted"/>
<gene>
    <name evidence="9" type="ORF">BU23DRAFT_554498</name>
</gene>
<dbReference type="PROSITE" id="PS51382">
    <property type="entry name" value="SPX"/>
    <property type="match status" value="1"/>
</dbReference>
<feature type="region of interest" description="Disordered" evidence="6">
    <location>
        <begin position="318"/>
        <end position="339"/>
    </location>
</feature>
<organism evidence="9 10">
    <name type="scientific">Bimuria novae-zelandiae CBS 107.79</name>
    <dbReference type="NCBI Taxonomy" id="1447943"/>
    <lineage>
        <taxon>Eukaryota</taxon>
        <taxon>Fungi</taxon>
        <taxon>Dikarya</taxon>
        <taxon>Ascomycota</taxon>
        <taxon>Pezizomycotina</taxon>
        <taxon>Dothideomycetes</taxon>
        <taxon>Pleosporomycetidae</taxon>
        <taxon>Pleosporales</taxon>
        <taxon>Massarineae</taxon>
        <taxon>Didymosphaeriaceae</taxon>
        <taxon>Bimuria</taxon>
    </lineage>
</organism>
<dbReference type="Proteomes" id="UP000800036">
    <property type="component" value="Unassembled WGS sequence"/>
</dbReference>
<dbReference type="GO" id="GO:0033254">
    <property type="term" value="C:vacuolar transporter chaperone complex"/>
    <property type="evidence" value="ECO:0007669"/>
    <property type="project" value="TreeGrafter"/>
</dbReference>
<dbReference type="Gene3D" id="3.20.100.30">
    <property type="entry name" value="VTC, catalytic tunnel domain"/>
    <property type="match status" value="1"/>
</dbReference>
<feature type="transmembrane region" description="Helical" evidence="7">
    <location>
        <begin position="797"/>
        <end position="820"/>
    </location>
</feature>
<keyword evidence="10" id="KW-1185">Reference proteome</keyword>
<evidence type="ECO:0000256" key="4">
    <source>
        <dbReference type="ARBA" id="ARBA00022989"/>
    </source>
</evidence>
<feature type="compositionally biased region" description="Polar residues" evidence="6">
    <location>
        <begin position="269"/>
        <end position="282"/>
    </location>
</feature>
<dbReference type="GO" id="GO:0007034">
    <property type="term" value="P:vacuolar transport"/>
    <property type="evidence" value="ECO:0007669"/>
    <property type="project" value="TreeGrafter"/>
</dbReference>
<feature type="region of interest" description="Disordered" evidence="6">
    <location>
        <begin position="670"/>
        <end position="711"/>
    </location>
</feature>
<keyword evidence="3 7" id="KW-0812">Transmembrane</keyword>
<dbReference type="InterPro" id="IPR042267">
    <property type="entry name" value="VTC_sf"/>
</dbReference>
<dbReference type="EMBL" id="ML976682">
    <property type="protein sequence ID" value="KAF1973212.1"/>
    <property type="molecule type" value="Genomic_DNA"/>
</dbReference>
<reference evidence="9" key="1">
    <citation type="journal article" date="2020" name="Stud. Mycol.">
        <title>101 Dothideomycetes genomes: a test case for predicting lifestyles and emergence of pathogens.</title>
        <authorList>
            <person name="Haridas S."/>
            <person name="Albert R."/>
            <person name="Binder M."/>
            <person name="Bloem J."/>
            <person name="Labutti K."/>
            <person name="Salamov A."/>
            <person name="Andreopoulos B."/>
            <person name="Baker S."/>
            <person name="Barry K."/>
            <person name="Bills G."/>
            <person name="Bluhm B."/>
            <person name="Cannon C."/>
            <person name="Castanera R."/>
            <person name="Culley D."/>
            <person name="Daum C."/>
            <person name="Ezra D."/>
            <person name="Gonzalez J."/>
            <person name="Henrissat B."/>
            <person name="Kuo A."/>
            <person name="Liang C."/>
            <person name="Lipzen A."/>
            <person name="Lutzoni F."/>
            <person name="Magnuson J."/>
            <person name="Mondo S."/>
            <person name="Nolan M."/>
            <person name="Ohm R."/>
            <person name="Pangilinan J."/>
            <person name="Park H.-J."/>
            <person name="Ramirez L."/>
            <person name="Alfaro M."/>
            <person name="Sun H."/>
            <person name="Tritt A."/>
            <person name="Yoshinaga Y."/>
            <person name="Zwiers L.-H."/>
            <person name="Turgeon B."/>
            <person name="Goodwin S."/>
            <person name="Spatafora J."/>
            <person name="Crous P."/>
            <person name="Grigoriev I."/>
        </authorList>
    </citation>
    <scope>NUCLEOTIDE SEQUENCE</scope>
    <source>
        <strain evidence="9">CBS 107.79</strain>
    </source>
</reference>
<keyword evidence="5 7" id="KW-0472">Membrane</keyword>
<feature type="compositionally biased region" description="Acidic residues" evidence="6">
    <location>
        <begin position="672"/>
        <end position="689"/>
    </location>
</feature>
<feature type="region of interest" description="Disordered" evidence="6">
    <location>
        <begin position="543"/>
        <end position="585"/>
    </location>
</feature>
<accession>A0A6A5VB50</accession>
<keyword evidence="4 7" id="KW-1133">Transmembrane helix</keyword>
<dbReference type="OrthoDB" id="5588846at2759"/>
<dbReference type="GO" id="GO:0016237">
    <property type="term" value="P:microautophagy"/>
    <property type="evidence" value="ECO:0007669"/>
    <property type="project" value="TreeGrafter"/>
</dbReference>
<dbReference type="PANTHER" id="PTHR46140:SF1">
    <property type="entry name" value="VACUOLAR TRANSPORTER CHAPERONE COMPLEX SUBUNIT 4-RELATED"/>
    <property type="match status" value="1"/>
</dbReference>
<dbReference type="InterPro" id="IPR018966">
    <property type="entry name" value="VTC_domain"/>
</dbReference>
<evidence type="ECO:0000313" key="9">
    <source>
        <dbReference type="EMBL" id="KAF1973212.1"/>
    </source>
</evidence>
<dbReference type="Pfam" id="PF09359">
    <property type="entry name" value="VTC"/>
    <property type="match status" value="1"/>
</dbReference>
<evidence type="ECO:0000256" key="3">
    <source>
        <dbReference type="ARBA" id="ARBA00022692"/>
    </source>
</evidence>
<feature type="region of interest" description="Disordered" evidence="6">
    <location>
        <begin position="603"/>
        <end position="630"/>
    </location>
</feature>
<feature type="transmembrane region" description="Helical" evidence="7">
    <location>
        <begin position="835"/>
        <end position="854"/>
    </location>
</feature>
<feature type="domain" description="SPX" evidence="8">
    <location>
        <begin position="1"/>
        <end position="161"/>
    </location>
</feature>
<dbReference type="PANTHER" id="PTHR46140">
    <property type="entry name" value="VACUOLAR TRANSPORTER CHAPERONE 1-RELATED"/>
    <property type="match status" value="1"/>
</dbReference>
<dbReference type="InterPro" id="IPR004331">
    <property type="entry name" value="SPX_dom"/>
</dbReference>
<keyword evidence="2" id="KW-0926">Vacuole</keyword>
<feature type="region of interest" description="Disordered" evidence="6">
    <location>
        <begin position="269"/>
        <end position="292"/>
    </location>
</feature>
<feature type="compositionally biased region" description="Polar residues" evidence="6">
    <location>
        <begin position="690"/>
        <end position="711"/>
    </location>
</feature>
<evidence type="ECO:0000313" key="10">
    <source>
        <dbReference type="Proteomes" id="UP000800036"/>
    </source>
</evidence>
<feature type="compositionally biased region" description="Polar residues" evidence="6">
    <location>
        <begin position="318"/>
        <end position="333"/>
    </location>
</feature>
<evidence type="ECO:0000256" key="1">
    <source>
        <dbReference type="ARBA" id="ARBA00004128"/>
    </source>
</evidence>
<sequence>MKYGETLRQRSTPEWAHYNIDYDYLKDRIKHQTTLGTNKALSIPGQGDASEKAFGGTFYRDLKAQHDRVNLFIRSKSGEIERRLDHIYENLKRLQARRAPGEQLPASVVEKYAKIDADVNKAGEEIRSLSRFQVAQRTGFRKILKKYRRWTKDQELERRFKDQVTSSPTSFYQLDLGYLLDQYIDVLGALRAPFDASGASEAPSGAKRSSPTVRIAQTCHDGSELDFDVALSLTPLGARGSKATYWIHPDHILEAQVLVLQHMRLITASSPPVTRGSPQATPNRRKSSATADRFFGSEDGVGLLVLDHPESFAIKQNASSLGSGEETAGTSQIKAAGNARWTSSGDAALALDLDNSSETPLTAKLHRKQLAGFLDTSVSLEQLGLSNQQKPDPSNPNTETGSNIAVAHQWLKSHDNVRPIAGICSKRTRFMGLHNNSAGGMWATLDRDIFMKSTLHKDLRTEDWLSAGRMGSTRFPHAILEIRREGVRSSTLIQTLDRSHLVERVRGFSLQAQAVWACCKPSAMSAPTWIPLLDQDIRKLPPTQKRQRRKANNATSPSQISSPGTSGTSTAGHTDLSSPRGGETSATSIAEFVEEAPPLRAFRKKRKQSVANEQQEPEAQRYWNEYDNPEDGDGDNGYYIYIDPDAEIKFPGQELFSNWARKTRRLFGIREEPEEEESISSAETSDDETAMNSPVHASSGYGTFRTSSDNAASRGEGYFSGLFRRFRDPHHDIETLLTLRRESARERRSLLREVELRQRKAETTKIYFYTTCLAMAGVIDVLLAMMTMTSRKKERGVVDSVVLFGTIVNLMLGVIAIISMETRRAKLGWVHRSTVYLIFAANVVVDVLFLIWVFRGF</sequence>
<dbReference type="GO" id="GO:0000329">
    <property type="term" value="C:fungal-type vacuole membrane"/>
    <property type="evidence" value="ECO:0007669"/>
    <property type="project" value="TreeGrafter"/>
</dbReference>
<feature type="transmembrane region" description="Helical" evidence="7">
    <location>
        <begin position="766"/>
        <end position="785"/>
    </location>
</feature>
<protein>
    <recommendedName>
        <fullName evidence="8">SPX domain-containing protein</fullName>
    </recommendedName>
</protein>
<comment type="subcellular location">
    <subcellularLocation>
        <location evidence="1">Vacuole membrane</location>
        <topology evidence="1">Multi-pass membrane protein</topology>
    </subcellularLocation>
</comment>